<dbReference type="EMBL" id="RBZO01000071">
    <property type="protein sequence ID" value="RKQ11180.1"/>
    <property type="molecule type" value="Genomic_DNA"/>
</dbReference>
<accession>A0A494YR29</accession>
<sequence>IQIGKGLKLSLPFPPVHTVRATFTAYGVPTNPIHSILCNK</sequence>
<dbReference type="AlphaFoldDB" id="A0A494YR29"/>
<organism evidence="1 2">
    <name type="scientific">Oceanobacillus bengalensis</name>
    <dbReference type="NCBI Taxonomy" id="1435466"/>
    <lineage>
        <taxon>Bacteria</taxon>
        <taxon>Bacillati</taxon>
        <taxon>Bacillota</taxon>
        <taxon>Bacilli</taxon>
        <taxon>Bacillales</taxon>
        <taxon>Bacillaceae</taxon>
        <taxon>Oceanobacillus</taxon>
    </lineage>
</organism>
<gene>
    <name evidence="1" type="ORF">D8M05_19895</name>
</gene>
<keyword evidence="2" id="KW-1185">Reference proteome</keyword>
<feature type="non-terminal residue" evidence="1">
    <location>
        <position position="1"/>
    </location>
</feature>
<evidence type="ECO:0000313" key="1">
    <source>
        <dbReference type="EMBL" id="RKQ11180.1"/>
    </source>
</evidence>
<reference evidence="1 2" key="1">
    <citation type="journal article" date="2015" name="Antonie Van Leeuwenhoek">
        <title>Oceanobacillus bengalensis sp. nov., a bacterium isolated from seawater of the Bay of Bengal.</title>
        <authorList>
            <person name="Yongchang O."/>
            <person name="Xiang W."/>
            <person name="Wang G."/>
        </authorList>
    </citation>
    <scope>NUCLEOTIDE SEQUENCE [LARGE SCALE GENOMIC DNA]</scope>
    <source>
        <strain evidence="1 2">MCCC 1K00260</strain>
    </source>
</reference>
<evidence type="ECO:0000313" key="2">
    <source>
        <dbReference type="Proteomes" id="UP000281813"/>
    </source>
</evidence>
<dbReference type="Proteomes" id="UP000281813">
    <property type="component" value="Unassembled WGS sequence"/>
</dbReference>
<comment type="caution">
    <text evidence="1">The sequence shown here is derived from an EMBL/GenBank/DDBJ whole genome shotgun (WGS) entry which is preliminary data.</text>
</comment>
<protein>
    <submittedName>
        <fullName evidence="1">Amino acid ABC transporter permease</fullName>
    </submittedName>
</protein>
<proteinExistence type="predicted"/>
<name>A0A494YR29_9BACI</name>